<evidence type="ECO:0000256" key="9">
    <source>
        <dbReference type="PROSITE-ProRule" id="PRU00282"/>
    </source>
</evidence>
<dbReference type="PANTHER" id="PTHR45624:SF31">
    <property type="entry name" value="MITOCHONDRIAL ORNITHINE TRANSPORTER 1"/>
    <property type="match status" value="1"/>
</dbReference>
<comment type="similarity">
    <text evidence="2 10">Belongs to the mitochondrial carrier (TC 2.A.29) family.</text>
</comment>
<dbReference type="GO" id="GO:0031966">
    <property type="term" value="C:mitochondrial membrane"/>
    <property type="evidence" value="ECO:0007669"/>
    <property type="project" value="UniProtKB-SubCell"/>
</dbReference>
<keyword evidence="5" id="KW-0677">Repeat</keyword>
<dbReference type="InterPro" id="IPR023395">
    <property type="entry name" value="MCP_dom_sf"/>
</dbReference>
<evidence type="ECO:0000256" key="6">
    <source>
        <dbReference type="ARBA" id="ARBA00022989"/>
    </source>
</evidence>
<feature type="repeat" description="Solcar" evidence="9">
    <location>
        <begin position="17"/>
        <end position="105"/>
    </location>
</feature>
<sequence length="356" mass="38266">MEQGSSPVYASPEGNVLRGLKDIAFGSVAGMVSKVFEHPFDLCKVRLQAQVLDERPTFKGPIDCLHKTYINEGIRGLYRGLPAPIVGAMAENAVLFLANGQIQDLVRLAYGQPRYERAFDGSIRPTTLSLGQVAMAAAGAGAITSFVLTPIELVKCRMQVQMLAAEVRSVAALQAALPGVAAATVAHRPSFRELQGPFSIITTVVRTEGLRGLWLGQTGTLLRETGGAAAWFGANEAVSRFILRRRAKQTGRDVSEMSKKDLKPWESVIAGAFAGVSYNTVLYPADSVKSAIQTEEELRPRGSMAPRPTFVGTFRAIYAAQGIRGLYAGLGITVARSAPSSGMIFLIYDSLVRRFG</sequence>
<dbReference type="AlphaFoldDB" id="A0A165JDW9"/>
<evidence type="ECO:0000256" key="4">
    <source>
        <dbReference type="ARBA" id="ARBA00022692"/>
    </source>
</evidence>
<comment type="subcellular location">
    <subcellularLocation>
        <location evidence="1">Mitochondrion membrane</location>
        <topology evidence="1">Multi-pass membrane protein</topology>
    </subcellularLocation>
</comment>
<name>A0A165JDW9_9BASI</name>
<keyword evidence="6" id="KW-1133">Transmembrane helix</keyword>
<dbReference type="EMBL" id="KV423921">
    <property type="protein sequence ID" value="KZT61715.1"/>
    <property type="molecule type" value="Genomic_DNA"/>
</dbReference>
<evidence type="ECO:0000256" key="10">
    <source>
        <dbReference type="RuleBase" id="RU000488"/>
    </source>
</evidence>
<proteinExistence type="inferred from homology"/>
<dbReference type="InterPro" id="IPR018108">
    <property type="entry name" value="MCP_transmembrane"/>
</dbReference>
<feature type="repeat" description="Solcar" evidence="9">
    <location>
        <begin position="128"/>
        <end position="241"/>
    </location>
</feature>
<protein>
    <submittedName>
        <fullName evidence="11">Mitochondrial carrier</fullName>
    </submittedName>
</protein>
<evidence type="ECO:0000256" key="7">
    <source>
        <dbReference type="ARBA" id="ARBA00023128"/>
    </source>
</evidence>
<dbReference type="InParanoid" id="A0A165JDW9"/>
<dbReference type="GO" id="GO:1990575">
    <property type="term" value="P:mitochondrial L-ornithine transmembrane transport"/>
    <property type="evidence" value="ECO:0007669"/>
    <property type="project" value="TreeGrafter"/>
</dbReference>
<evidence type="ECO:0000256" key="8">
    <source>
        <dbReference type="ARBA" id="ARBA00023136"/>
    </source>
</evidence>
<dbReference type="Proteomes" id="UP000076842">
    <property type="component" value="Unassembled WGS sequence"/>
</dbReference>
<dbReference type="PANTHER" id="PTHR45624">
    <property type="entry name" value="MITOCHONDRIAL BASIC AMINO ACIDS TRANSPORTER-RELATED"/>
    <property type="match status" value="1"/>
</dbReference>
<dbReference type="Pfam" id="PF00153">
    <property type="entry name" value="Mito_carr"/>
    <property type="match status" value="3"/>
</dbReference>
<reference evidence="11 12" key="1">
    <citation type="journal article" date="2016" name="Mol. Biol. Evol.">
        <title>Comparative Genomics of Early-Diverging Mushroom-Forming Fungi Provides Insights into the Origins of Lignocellulose Decay Capabilities.</title>
        <authorList>
            <person name="Nagy L.G."/>
            <person name="Riley R."/>
            <person name="Tritt A."/>
            <person name="Adam C."/>
            <person name="Daum C."/>
            <person name="Floudas D."/>
            <person name="Sun H."/>
            <person name="Yadav J.S."/>
            <person name="Pangilinan J."/>
            <person name="Larsson K.H."/>
            <person name="Matsuura K."/>
            <person name="Barry K."/>
            <person name="Labutti K."/>
            <person name="Kuo R."/>
            <person name="Ohm R.A."/>
            <person name="Bhattacharya S.S."/>
            <person name="Shirouzu T."/>
            <person name="Yoshinaga Y."/>
            <person name="Martin F.M."/>
            <person name="Grigoriev I.V."/>
            <person name="Hibbett D.S."/>
        </authorList>
    </citation>
    <scope>NUCLEOTIDE SEQUENCE [LARGE SCALE GENOMIC DNA]</scope>
    <source>
        <strain evidence="11 12">HHB12733</strain>
    </source>
</reference>
<evidence type="ECO:0000256" key="1">
    <source>
        <dbReference type="ARBA" id="ARBA00004225"/>
    </source>
</evidence>
<evidence type="ECO:0000256" key="5">
    <source>
        <dbReference type="ARBA" id="ARBA00022737"/>
    </source>
</evidence>
<dbReference type="STRING" id="1353952.A0A165JDW9"/>
<dbReference type="Gene3D" id="1.50.40.10">
    <property type="entry name" value="Mitochondrial carrier domain"/>
    <property type="match status" value="1"/>
</dbReference>
<evidence type="ECO:0000313" key="12">
    <source>
        <dbReference type="Proteomes" id="UP000076842"/>
    </source>
</evidence>
<evidence type="ECO:0000313" key="11">
    <source>
        <dbReference type="EMBL" id="KZT61715.1"/>
    </source>
</evidence>
<evidence type="ECO:0000256" key="3">
    <source>
        <dbReference type="ARBA" id="ARBA00022448"/>
    </source>
</evidence>
<accession>A0A165JDW9</accession>
<keyword evidence="3 10" id="KW-0813">Transport</keyword>
<keyword evidence="7" id="KW-0496">Mitochondrion</keyword>
<dbReference type="InterPro" id="IPR050567">
    <property type="entry name" value="Mitochondrial_Carrier"/>
</dbReference>
<keyword evidence="4 9" id="KW-0812">Transmembrane</keyword>
<dbReference type="GO" id="GO:0000064">
    <property type="term" value="F:L-ornithine transmembrane transporter activity"/>
    <property type="evidence" value="ECO:0007669"/>
    <property type="project" value="TreeGrafter"/>
</dbReference>
<organism evidence="11 12">
    <name type="scientific">Calocera cornea HHB12733</name>
    <dbReference type="NCBI Taxonomy" id="1353952"/>
    <lineage>
        <taxon>Eukaryota</taxon>
        <taxon>Fungi</taxon>
        <taxon>Dikarya</taxon>
        <taxon>Basidiomycota</taxon>
        <taxon>Agaricomycotina</taxon>
        <taxon>Dacrymycetes</taxon>
        <taxon>Dacrymycetales</taxon>
        <taxon>Dacrymycetaceae</taxon>
        <taxon>Calocera</taxon>
    </lineage>
</organism>
<dbReference type="PROSITE" id="PS50920">
    <property type="entry name" value="SOLCAR"/>
    <property type="match status" value="3"/>
</dbReference>
<gene>
    <name evidence="11" type="ORF">CALCODRAFT_522654</name>
</gene>
<keyword evidence="12" id="KW-1185">Reference proteome</keyword>
<feature type="repeat" description="Solcar" evidence="9">
    <location>
        <begin position="262"/>
        <end position="354"/>
    </location>
</feature>
<evidence type="ECO:0000256" key="2">
    <source>
        <dbReference type="ARBA" id="ARBA00006375"/>
    </source>
</evidence>
<dbReference type="SUPFAM" id="SSF103506">
    <property type="entry name" value="Mitochondrial carrier"/>
    <property type="match status" value="1"/>
</dbReference>
<dbReference type="OrthoDB" id="2139348at2759"/>
<keyword evidence="8 9" id="KW-0472">Membrane</keyword>